<dbReference type="Proteomes" id="UP001606134">
    <property type="component" value="Unassembled WGS sequence"/>
</dbReference>
<sequence>MSEAVGLDEFEPTALAFGDSRRAVGILKTMETTSTPVRVMPVSAAKSFNAVNRISQSAGPRRRMREGIQDHEHRPKESKDILGPNRQERGDLHRQVEGNAGSDQEAKPAAVPGLQS</sequence>
<organism evidence="2 3">
    <name type="scientific">Pelomonas candidula</name>
    <dbReference type="NCBI Taxonomy" id="3299025"/>
    <lineage>
        <taxon>Bacteria</taxon>
        <taxon>Pseudomonadati</taxon>
        <taxon>Pseudomonadota</taxon>
        <taxon>Betaproteobacteria</taxon>
        <taxon>Burkholderiales</taxon>
        <taxon>Sphaerotilaceae</taxon>
        <taxon>Roseateles</taxon>
    </lineage>
</organism>
<evidence type="ECO:0000313" key="3">
    <source>
        <dbReference type="Proteomes" id="UP001606134"/>
    </source>
</evidence>
<name>A0ABW7HIC0_9BURK</name>
<feature type="region of interest" description="Disordered" evidence="1">
    <location>
        <begin position="51"/>
        <end position="116"/>
    </location>
</feature>
<keyword evidence="3" id="KW-1185">Reference proteome</keyword>
<reference evidence="2 3" key="1">
    <citation type="submission" date="2024-08" db="EMBL/GenBank/DDBJ databases">
        <authorList>
            <person name="Lu H."/>
        </authorList>
    </citation>
    <scope>NUCLEOTIDE SEQUENCE [LARGE SCALE GENOMIC DNA]</scope>
    <source>
        <strain evidence="2 3">BYS78W</strain>
    </source>
</reference>
<feature type="compositionally biased region" description="Basic and acidic residues" evidence="1">
    <location>
        <begin position="65"/>
        <end position="96"/>
    </location>
</feature>
<accession>A0ABW7HIC0</accession>
<dbReference type="EMBL" id="JBIGIC010000014">
    <property type="protein sequence ID" value="MFG6489610.1"/>
    <property type="molecule type" value="Genomic_DNA"/>
</dbReference>
<dbReference type="RefSeq" id="WP_394416007.1">
    <property type="nucleotide sequence ID" value="NZ_JBIGIC010000014.1"/>
</dbReference>
<protein>
    <submittedName>
        <fullName evidence="2">Uncharacterized protein</fullName>
    </submittedName>
</protein>
<gene>
    <name evidence="2" type="ORF">ACG04R_23240</name>
</gene>
<comment type="caution">
    <text evidence="2">The sequence shown here is derived from an EMBL/GenBank/DDBJ whole genome shotgun (WGS) entry which is preliminary data.</text>
</comment>
<proteinExistence type="predicted"/>
<evidence type="ECO:0000256" key="1">
    <source>
        <dbReference type="SAM" id="MobiDB-lite"/>
    </source>
</evidence>
<evidence type="ECO:0000313" key="2">
    <source>
        <dbReference type="EMBL" id="MFG6489610.1"/>
    </source>
</evidence>